<dbReference type="GO" id="GO:0015937">
    <property type="term" value="P:coenzyme A biosynthetic process"/>
    <property type="evidence" value="ECO:0007669"/>
    <property type="project" value="UniProtKB-UniRule"/>
</dbReference>
<dbReference type="PANTHER" id="PTHR14359">
    <property type="entry name" value="HOMO-OLIGOMERIC FLAVIN CONTAINING CYS DECARBOXYLASE FAMILY"/>
    <property type="match status" value="1"/>
</dbReference>
<comment type="function">
    <text evidence="4">Catalyzes two steps in the biosynthesis of coenzyme A. In the first step cysteine is conjugated to 4'-phosphopantothenate to form 4-phosphopantothenoylcysteine, in the latter compound is decarboxylated to form 4'-phosphopantotheine.</text>
</comment>
<dbReference type="EMBL" id="SNZK01000001">
    <property type="protein sequence ID" value="TDR55201.1"/>
    <property type="molecule type" value="Genomic_DNA"/>
</dbReference>
<dbReference type="AlphaFoldDB" id="A0A4R6ZRB2"/>
<keyword evidence="3 4" id="KW-0288">FMN</keyword>
<dbReference type="NCBIfam" id="TIGR00521">
    <property type="entry name" value="coaBC_dfp"/>
    <property type="match status" value="1"/>
</dbReference>
<dbReference type="InterPro" id="IPR007085">
    <property type="entry name" value="DNA/pantothenate-metab_flavo_C"/>
</dbReference>
<feature type="binding site" evidence="3">
    <location>
        <position position="342"/>
    </location>
    <ligand>
        <name>CTP</name>
        <dbReference type="ChEBI" id="CHEBI:37563"/>
    </ligand>
</feature>
<comment type="catalytic activity">
    <reaction evidence="3 4">
        <text>N-[(R)-4-phosphopantothenoyl]-L-cysteine + H(+) = (R)-4'-phosphopantetheine + CO2</text>
        <dbReference type="Rhea" id="RHEA:16793"/>
        <dbReference type="ChEBI" id="CHEBI:15378"/>
        <dbReference type="ChEBI" id="CHEBI:16526"/>
        <dbReference type="ChEBI" id="CHEBI:59458"/>
        <dbReference type="ChEBI" id="CHEBI:61723"/>
        <dbReference type="EC" id="4.1.1.36"/>
    </reaction>
</comment>
<keyword evidence="8" id="KW-1185">Reference proteome</keyword>
<keyword evidence="3" id="KW-0479">Metal-binding</keyword>
<dbReference type="STRING" id="1265846.PROCOU_04181"/>
<feature type="domain" description="DNA/pantothenate metabolism flavoprotein C-terminal" evidence="6">
    <location>
        <begin position="186"/>
        <end position="395"/>
    </location>
</feature>
<accession>A0A4R6ZRB2</accession>
<evidence type="ECO:0000313" key="7">
    <source>
        <dbReference type="EMBL" id="TDR55201.1"/>
    </source>
</evidence>
<feature type="domain" description="Flavoprotein" evidence="5">
    <location>
        <begin position="5"/>
        <end position="176"/>
    </location>
</feature>
<comment type="function">
    <text evidence="3">Catalyzes two sequential steps in the biosynthesis of coenzyme A. In the first step cysteine is conjugated to 4'-phosphopantothenate to form 4-phosphopantothenoylcysteine. In the second step the latter compound is decarboxylated to form 4'-phosphopantotheine.</text>
</comment>
<feature type="binding site" evidence="3">
    <location>
        <position position="279"/>
    </location>
    <ligand>
        <name>CTP</name>
        <dbReference type="ChEBI" id="CHEBI:37563"/>
    </ligand>
</feature>
<keyword evidence="3" id="KW-0511">Multifunctional enzyme</keyword>
<gene>
    <name evidence="3" type="primary">coaBC</name>
    <name evidence="7" type="ORF">DFP96_101130</name>
</gene>
<dbReference type="InterPro" id="IPR036551">
    <property type="entry name" value="Flavin_trans-like"/>
</dbReference>
<evidence type="ECO:0000256" key="3">
    <source>
        <dbReference type="HAMAP-Rule" id="MF_02225"/>
    </source>
</evidence>
<dbReference type="GO" id="GO:0071513">
    <property type="term" value="C:phosphopantothenoylcysteine decarboxylase complex"/>
    <property type="evidence" value="ECO:0007669"/>
    <property type="project" value="TreeGrafter"/>
</dbReference>
<dbReference type="HAMAP" id="MF_02225">
    <property type="entry name" value="CoaBC"/>
    <property type="match status" value="1"/>
</dbReference>
<comment type="cofactor">
    <cofactor evidence="3">
        <name>Mg(2+)</name>
        <dbReference type="ChEBI" id="CHEBI:18420"/>
    </cofactor>
</comment>
<dbReference type="UniPathway" id="UPA00241">
    <property type="reaction ID" value="UER00353"/>
</dbReference>
<keyword evidence="3 4" id="KW-0285">Flavoprotein</keyword>
<keyword evidence="1 3" id="KW-0210">Decarboxylase</keyword>
<evidence type="ECO:0000256" key="2">
    <source>
        <dbReference type="ARBA" id="ARBA00023239"/>
    </source>
</evidence>
<feature type="region of interest" description="Phosphopantothenoylcysteine decarboxylase" evidence="3">
    <location>
        <begin position="1"/>
        <end position="190"/>
    </location>
</feature>
<dbReference type="SUPFAM" id="SSF52507">
    <property type="entry name" value="Homo-oligomeric flavin-containing Cys decarboxylases, HFCD"/>
    <property type="match status" value="1"/>
</dbReference>
<dbReference type="EC" id="4.1.1.36" evidence="3"/>
<dbReference type="EC" id="6.3.2.5" evidence="3"/>
<comment type="catalytic activity">
    <reaction evidence="3 4">
        <text>(R)-4'-phosphopantothenate + L-cysteine + CTP = N-[(R)-4-phosphopantothenoyl]-L-cysteine + CMP + diphosphate + H(+)</text>
        <dbReference type="Rhea" id="RHEA:19397"/>
        <dbReference type="ChEBI" id="CHEBI:10986"/>
        <dbReference type="ChEBI" id="CHEBI:15378"/>
        <dbReference type="ChEBI" id="CHEBI:33019"/>
        <dbReference type="ChEBI" id="CHEBI:35235"/>
        <dbReference type="ChEBI" id="CHEBI:37563"/>
        <dbReference type="ChEBI" id="CHEBI:59458"/>
        <dbReference type="ChEBI" id="CHEBI:60377"/>
        <dbReference type="EC" id="6.3.2.5"/>
    </reaction>
</comment>
<feature type="active site" description="Proton donor" evidence="3">
    <location>
        <position position="157"/>
    </location>
</feature>
<comment type="cofactor">
    <cofactor evidence="3">
        <name>FMN</name>
        <dbReference type="ChEBI" id="CHEBI:58210"/>
    </cofactor>
    <text evidence="3">Binds 1 FMN per subunit.</text>
</comment>
<feature type="binding site" evidence="3">
    <location>
        <position position="338"/>
    </location>
    <ligand>
        <name>CTP</name>
        <dbReference type="ChEBI" id="CHEBI:37563"/>
    </ligand>
</feature>
<evidence type="ECO:0000313" key="8">
    <source>
        <dbReference type="Proteomes" id="UP000295558"/>
    </source>
</evidence>
<evidence type="ECO:0000259" key="5">
    <source>
        <dbReference type="Pfam" id="PF02441"/>
    </source>
</evidence>
<dbReference type="InterPro" id="IPR003382">
    <property type="entry name" value="Flavoprotein"/>
</dbReference>
<evidence type="ECO:0000256" key="1">
    <source>
        <dbReference type="ARBA" id="ARBA00022793"/>
    </source>
</evidence>
<dbReference type="GO" id="GO:0046872">
    <property type="term" value="F:metal ion binding"/>
    <property type="evidence" value="ECO:0007669"/>
    <property type="project" value="UniProtKB-KW"/>
</dbReference>
<evidence type="ECO:0000256" key="4">
    <source>
        <dbReference type="RuleBase" id="RU364078"/>
    </source>
</evidence>
<keyword evidence="2 3" id="KW-0456">Lyase</keyword>
<dbReference type="InterPro" id="IPR005252">
    <property type="entry name" value="CoaBC"/>
</dbReference>
<protein>
    <recommendedName>
        <fullName evidence="3">Coenzyme A biosynthesis bifunctional protein CoaBC</fullName>
    </recommendedName>
    <alternativeName>
        <fullName evidence="3">DNA/pantothenate metabolism flavoprotein</fullName>
    </alternativeName>
    <alternativeName>
        <fullName evidence="3">Phosphopantothenoylcysteine synthetase/decarboxylase</fullName>
        <shortName evidence="3">PPCS-PPCDC</shortName>
    </alternativeName>
    <domain>
        <recommendedName>
            <fullName evidence="3">Phosphopantothenoylcysteine decarboxylase</fullName>
            <shortName evidence="3">PPC decarboxylase</shortName>
            <shortName evidence="3">PPC-DC</shortName>
            <ecNumber evidence="3">4.1.1.36</ecNumber>
        </recommendedName>
        <alternativeName>
            <fullName evidence="3">CoaC</fullName>
        </alternativeName>
    </domain>
    <domain>
        <recommendedName>
            <fullName evidence="3">Phosphopantothenate--cysteine ligase</fullName>
            <ecNumber evidence="3">6.3.2.5</ecNumber>
        </recommendedName>
        <alternativeName>
            <fullName evidence="3">CoaB</fullName>
        </alternativeName>
        <alternativeName>
            <fullName evidence="3">Phosphopantothenoylcysteine synthetase</fullName>
            <shortName evidence="3">PPC synthetase</shortName>
            <shortName evidence="3">PPC-S</shortName>
        </alternativeName>
    </domain>
</protein>
<comment type="caution">
    <text evidence="7">The sequence shown here is derived from an EMBL/GenBank/DDBJ whole genome shotgun (WGS) entry which is preliminary data.</text>
</comment>
<dbReference type="GO" id="GO:0010181">
    <property type="term" value="F:FMN binding"/>
    <property type="evidence" value="ECO:0007669"/>
    <property type="project" value="UniProtKB-UniRule"/>
</dbReference>
<dbReference type="InterPro" id="IPR035929">
    <property type="entry name" value="CoaB-like_sf"/>
</dbReference>
<reference evidence="7 8" key="1">
    <citation type="submission" date="2019-03" db="EMBL/GenBank/DDBJ databases">
        <title>Genomic Encyclopedia of Type Strains, Phase III (KMG-III): the genomes of soil and plant-associated and newly described type strains.</title>
        <authorList>
            <person name="Whitman W."/>
        </authorList>
    </citation>
    <scope>NUCLEOTIDE SEQUENCE [LARGE SCALE GENOMIC DNA]</scope>
    <source>
        <strain evidence="7 8">CECT 7972</strain>
    </source>
</reference>
<feature type="binding site" evidence="3">
    <location>
        <position position="289"/>
    </location>
    <ligand>
        <name>CTP</name>
        <dbReference type="ChEBI" id="CHEBI:37563"/>
    </ligand>
</feature>
<keyword evidence="3" id="KW-0460">Magnesium</keyword>
<comment type="similarity">
    <text evidence="3 4">In the C-terminal section; belongs to the PPC synthetase family.</text>
</comment>
<proteinExistence type="inferred from homology"/>
<name>A0A4R6ZRB2_9LIST</name>
<dbReference type="GO" id="GO:0004632">
    <property type="term" value="F:phosphopantothenate--cysteine ligase activity"/>
    <property type="evidence" value="ECO:0007669"/>
    <property type="project" value="UniProtKB-UniRule"/>
</dbReference>
<comment type="similarity">
    <text evidence="3 4">In the N-terminal section; belongs to the HFCD (homo-oligomeric flavin containing Cys decarboxylase) superfamily.</text>
</comment>
<feature type="region of interest" description="Phosphopantothenate--cysteine ligase" evidence="3">
    <location>
        <begin position="191"/>
        <end position="401"/>
    </location>
</feature>
<keyword evidence="3 4" id="KW-0436">Ligase</keyword>
<dbReference type="GO" id="GO:0015941">
    <property type="term" value="P:pantothenate catabolic process"/>
    <property type="evidence" value="ECO:0007669"/>
    <property type="project" value="InterPro"/>
</dbReference>
<organism evidence="7 8">
    <name type="scientific">Listeria rocourtiae</name>
    <dbReference type="NCBI Taxonomy" id="647910"/>
    <lineage>
        <taxon>Bacteria</taxon>
        <taxon>Bacillati</taxon>
        <taxon>Bacillota</taxon>
        <taxon>Bacilli</taxon>
        <taxon>Bacillales</taxon>
        <taxon>Listeriaceae</taxon>
        <taxon>Listeria</taxon>
    </lineage>
</organism>
<sequence>MLDGKNILLAVSGGIAVYKAVALTSKLTQAGANVKVMMTKSAQEFVPTLSFQVLSRHDVYTDTFDEKDSRVVAHIDLADWADLVIVAPATANVIGKLANGIADDMVTTTLLATEAPIWVAPAMNVHMIAHPAVVRNINQLYADGVRFIEPSEGYLACGYVGRGRLEEPERIVGHLTSFFAERNTLLTGRKVVVTAGATMEKLDPVRYFTNHSTGKMGFAIAEVAARYGADVVLVTSSTKLAVPHGVQAVYIETAQEMYEEVMQHQGSADVFVMSAAVADYTPKVIHEHKIKKQPGDYVIEMVRTKDILAEIGQNKKAEQVVIGFAAETQNVKENALKKLHAKNADLIVANNVAQIGAGFGVDTNQVTFYGQEDTEKVFPLLSKQEVAREIIEQAARLLEEK</sequence>
<dbReference type="SUPFAM" id="SSF102645">
    <property type="entry name" value="CoaB-like"/>
    <property type="match status" value="1"/>
</dbReference>
<feature type="binding site" evidence="3">
    <location>
        <position position="324"/>
    </location>
    <ligand>
        <name>CTP</name>
        <dbReference type="ChEBI" id="CHEBI:37563"/>
    </ligand>
</feature>
<dbReference type="Gene3D" id="3.40.50.1950">
    <property type="entry name" value="Flavin prenyltransferase-like"/>
    <property type="match status" value="1"/>
</dbReference>
<dbReference type="RefSeq" id="WP_036069714.1">
    <property type="nucleotide sequence ID" value="NZ_JAARQJ010000015.1"/>
</dbReference>
<evidence type="ECO:0000259" key="6">
    <source>
        <dbReference type="Pfam" id="PF04127"/>
    </source>
</evidence>
<dbReference type="Proteomes" id="UP000295558">
    <property type="component" value="Unassembled WGS sequence"/>
</dbReference>
<dbReference type="Gene3D" id="3.40.50.10300">
    <property type="entry name" value="CoaB-like"/>
    <property type="match status" value="1"/>
</dbReference>
<comment type="pathway">
    <text evidence="3 4">Cofactor biosynthesis; coenzyme A biosynthesis; CoA from (R)-pantothenate: step 2/5.</text>
</comment>
<comment type="caution">
    <text evidence="3">Lacks conserved residue(s) required for the propagation of feature annotation.</text>
</comment>
<dbReference type="Pfam" id="PF04127">
    <property type="entry name" value="DFP"/>
    <property type="match status" value="1"/>
</dbReference>
<dbReference type="GO" id="GO:0004633">
    <property type="term" value="F:phosphopantothenoylcysteine decarboxylase activity"/>
    <property type="evidence" value="ECO:0007669"/>
    <property type="project" value="UniProtKB-UniRule"/>
</dbReference>
<dbReference type="PANTHER" id="PTHR14359:SF6">
    <property type="entry name" value="PHOSPHOPANTOTHENOYLCYSTEINE DECARBOXYLASE"/>
    <property type="match status" value="1"/>
</dbReference>
<comment type="pathway">
    <text evidence="3 4">Cofactor biosynthesis; coenzyme A biosynthesis; CoA from (R)-pantothenate: step 3/5.</text>
</comment>
<dbReference type="Pfam" id="PF02441">
    <property type="entry name" value="Flavoprotein"/>
    <property type="match status" value="1"/>
</dbReference>
<dbReference type="OrthoDB" id="9802554at2"/>